<dbReference type="InterPro" id="IPR002589">
    <property type="entry name" value="Macro_dom"/>
</dbReference>
<dbReference type="OMA" id="TEMEKAC"/>
<organism evidence="7 8">
    <name type="scientific">Amphilophus citrinellus</name>
    <name type="common">Midas cichlid</name>
    <name type="synonym">Cichlasoma citrinellum</name>
    <dbReference type="NCBI Taxonomy" id="61819"/>
    <lineage>
        <taxon>Eukaryota</taxon>
        <taxon>Metazoa</taxon>
        <taxon>Chordata</taxon>
        <taxon>Craniata</taxon>
        <taxon>Vertebrata</taxon>
        <taxon>Euteleostomi</taxon>
        <taxon>Actinopterygii</taxon>
        <taxon>Neopterygii</taxon>
        <taxon>Teleostei</taxon>
        <taxon>Neoteleostei</taxon>
        <taxon>Acanthomorphata</taxon>
        <taxon>Ovalentaria</taxon>
        <taxon>Cichlomorphae</taxon>
        <taxon>Cichliformes</taxon>
        <taxon>Cichlidae</taxon>
        <taxon>New World cichlids</taxon>
        <taxon>Cichlasomatinae</taxon>
        <taxon>Heroini</taxon>
        <taxon>Amphilophus</taxon>
    </lineage>
</organism>
<keyword evidence="8" id="KW-1185">Reference proteome</keyword>
<protein>
    <recommendedName>
        <fullName evidence="6">Macro domain-containing protein</fullName>
    </recommendedName>
</protein>
<dbReference type="Pfam" id="PF01661">
    <property type="entry name" value="Macro"/>
    <property type="match status" value="1"/>
</dbReference>
<dbReference type="Gene3D" id="3.40.220.10">
    <property type="entry name" value="Leucine Aminopeptidase, subunit E, domain 1"/>
    <property type="match status" value="1"/>
</dbReference>
<dbReference type="GO" id="GO:0003714">
    <property type="term" value="F:transcription corepressor activity"/>
    <property type="evidence" value="ECO:0007669"/>
    <property type="project" value="TreeGrafter"/>
</dbReference>
<evidence type="ECO:0000256" key="1">
    <source>
        <dbReference type="ARBA" id="ARBA00004123"/>
    </source>
</evidence>
<comment type="subcellular location">
    <subcellularLocation>
        <location evidence="1">Nucleus</location>
    </subcellularLocation>
</comment>
<keyword evidence="3" id="KW-0808">Transferase</keyword>
<name>A0A3Q0R610_AMPCI</name>
<dbReference type="CDD" id="cd02907">
    <property type="entry name" value="Macro_Af1521_BAL-like"/>
    <property type="match status" value="1"/>
</dbReference>
<dbReference type="SUPFAM" id="SSF56399">
    <property type="entry name" value="ADP-ribosylation"/>
    <property type="match status" value="1"/>
</dbReference>
<evidence type="ECO:0000256" key="4">
    <source>
        <dbReference type="ARBA" id="ARBA00023027"/>
    </source>
</evidence>
<feature type="domain" description="Macro" evidence="6">
    <location>
        <begin position="60"/>
        <end position="252"/>
    </location>
</feature>
<dbReference type="GO" id="GO:0003950">
    <property type="term" value="F:NAD+ poly-ADP-ribosyltransferase activity"/>
    <property type="evidence" value="ECO:0007669"/>
    <property type="project" value="TreeGrafter"/>
</dbReference>
<accession>A0A3Q0R610</accession>
<dbReference type="GeneTree" id="ENSGT00940000158837"/>
<keyword evidence="4" id="KW-0520">NAD</keyword>
<dbReference type="SMART" id="SM00506">
    <property type="entry name" value="A1pp"/>
    <property type="match status" value="1"/>
</dbReference>
<dbReference type="SUPFAM" id="SSF52949">
    <property type="entry name" value="Macro domain-like"/>
    <property type="match status" value="1"/>
</dbReference>
<dbReference type="GO" id="GO:0070212">
    <property type="term" value="P:protein poly-ADP-ribosylation"/>
    <property type="evidence" value="ECO:0007669"/>
    <property type="project" value="TreeGrafter"/>
</dbReference>
<reference evidence="7" key="2">
    <citation type="submission" date="2025-09" db="UniProtKB">
        <authorList>
            <consortium name="Ensembl"/>
        </authorList>
    </citation>
    <scope>IDENTIFICATION</scope>
</reference>
<dbReference type="Ensembl" id="ENSACIT00000005685.1">
    <property type="protein sequence ID" value="ENSACIP00000005517.1"/>
    <property type="gene ID" value="ENSACIG00000004359.1"/>
</dbReference>
<dbReference type="AlphaFoldDB" id="A0A3Q0R610"/>
<dbReference type="PANTHER" id="PTHR14453:SF70">
    <property type="entry name" value="PROTEIN MONO-ADP-RIBOSYLTRANSFERASE PARP9"/>
    <property type="match status" value="1"/>
</dbReference>
<dbReference type="PANTHER" id="PTHR14453">
    <property type="entry name" value="PARP/ZINC FINGER CCCH TYPE DOMAIN CONTAINING PROTEIN"/>
    <property type="match status" value="1"/>
</dbReference>
<dbReference type="Gene3D" id="3.90.228.10">
    <property type="match status" value="1"/>
</dbReference>
<reference evidence="7" key="1">
    <citation type="submission" date="2025-08" db="UniProtKB">
        <authorList>
            <consortium name="Ensembl"/>
        </authorList>
    </citation>
    <scope>IDENTIFICATION</scope>
</reference>
<dbReference type="Proteomes" id="UP000261340">
    <property type="component" value="Unplaced"/>
</dbReference>
<evidence type="ECO:0000256" key="3">
    <source>
        <dbReference type="ARBA" id="ARBA00022679"/>
    </source>
</evidence>
<sequence length="370" mass="40649">MAIQSDIRLYGFSLNIVKQCGPALSDILNSKFSSVATIEGVDVESEPSFAQQKRPTLGEEKRFSVRLPAGVHVSVWKADLTTFEVDAVANAANCSLQHGGGLARALCEAGGPQIQKESDIHVNTHGPLRTSQAIITAAGSLPCKVIIHAVGPQLFYHFTRSDVLAAKPLLEQTIWSILHMVKQNHLDTVAIPAISSGLFNYPLQECAQTIVSTVKDYYERSSPQEHLPKEIFFVNRDEPTVTEMEKACRQILAPHQPYQLVPYSHMVSQIGFHAECAPPEAYGEGIYFTGTVKKAMEVWKEKNDQYLYFVVAQVLTGKSTLGKPGLILPPAVGPDPQVRFDSVKGGSDISVIFCSYQALPIYIITCKKMF</sequence>
<dbReference type="InterPro" id="IPR052056">
    <property type="entry name" value="Mono-ARTD/PARP"/>
</dbReference>
<dbReference type="GO" id="GO:1990404">
    <property type="term" value="F:NAD+-protein mono-ADP-ribosyltransferase activity"/>
    <property type="evidence" value="ECO:0007669"/>
    <property type="project" value="TreeGrafter"/>
</dbReference>
<dbReference type="STRING" id="61819.ENSACIP00000005517"/>
<dbReference type="InterPro" id="IPR043472">
    <property type="entry name" value="Macro_dom-like"/>
</dbReference>
<dbReference type="PROSITE" id="PS51154">
    <property type="entry name" value="MACRO"/>
    <property type="match status" value="1"/>
</dbReference>
<dbReference type="GO" id="GO:0010629">
    <property type="term" value="P:negative regulation of gene expression"/>
    <property type="evidence" value="ECO:0007669"/>
    <property type="project" value="TreeGrafter"/>
</dbReference>
<keyword evidence="2" id="KW-0328">Glycosyltransferase</keyword>
<dbReference type="GO" id="GO:0060335">
    <property type="term" value="P:positive regulation of type II interferon-mediated signaling pathway"/>
    <property type="evidence" value="ECO:0007669"/>
    <property type="project" value="TreeGrafter"/>
</dbReference>
<evidence type="ECO:0000259" key="6">
    <source>
        <dbReference type="PROSITE" id="PS51154"/>
    </source>
</evidence>
<evidence type="ECO:0000256" key="5">
    <source>
        <dbReference type="ARBA" id="ARBA00023242"/>
    </source>
</evidence>
<dbReference type="GO" id="GO:0044389">
    <property type="term" value="F:ubiquitin-like protein ligase binding"/>
    <property type="evidence" value="ECO:0007669"/>
    <property type="project" value="TreeGrafter"/>
</dbReference>
<evidence type="ECO:0000256" key="2">
    <source>
        <dbReference type="ARBA" id="ARBA00022676"/>
    </source>
</evidence>
<evidence type="ECO:0000313" key="8">
    <source>
        <dbReference type="Proteomes" id="UP000261340"/>
    </source>
</evidence>
<dbReference type="GO" id="GO:0005634">
    <property type="term" value="C:nucleus"/>
    <property type="evidence" value="ECO:0007669"/>
    <property type="project" value="UniProtKB-SubCell"/>
</dbReference>
<dbReference type="GO" id="GO:0005737">
    <property type="term" value="C:cytoplasm"/>
    <property type="evidence" value="ECO:0007669"/>
    <property type="project" value="TreeGrafter"/>
</dbReference>
<evidence type="ECO:0000313" key="7">
    <source>
        <dbReference type="Ensembl" id="ENSACIP00000005517.1"/>
    </source>
</evidence>
<proteinExistence type="predicted"/>
<keyword evidence="5" id="KW-0539">Nucleus</keyword>